<keyword evidence="2" id="KW-1185">Reference proteome</keyword>
<name>A0ACB9PVT0_BAUVA</name>
<proteinExistence type="predicted"/>
<accession>A0ACB9PVT0</accession>
<dbReference type="Proteomes" id="UP000828941">
    <property type="component" value="Chromosome 3"/>
</dbReference>
<protein>
    <submittedName>
        <fullName evidence="1">Uncharacterized protein</fullName>
    </submittedName>
</protein>
<dbReference type="EMBL" id="CM039428">
    <property type="protein sequence ID" value="KAI4352455.1"/>
    <property type="molecule type" value="Genomic_DNA"/>
</dbReference>
<evidence type="ECO:0000313" key="1">
    <source>
        <dbReference type="EMBL" id="KAI4352455.1"/>
    </source>
</evidence>
<evidence type="ECO:0000313" key="2">
    <source>
        <dbReference type="Proteomes" id="UP000828941"/>
    </source>
</evidence>
<comment type="caution">
    <text evidence="1">The sequence shown here is derived from an EMBL/GenBank/DDBJ whole genome shotgun (WGS) entry which is preliminary data.</text>
</comment>
<reference evidence="1 2" key="1">
    <citation type="journal article" date="2022" name="DNA Res.">
        <title>Chromosomal-level genome assembly of the orchid tree Bauhinia variegata (Leguminosae; Cercidoideae) supports the allotetraploid origin hypothesis of Bauhinia.</title>
        <authorList>
            <person name="Zhong Y."/>
            <person name="Chen Y."/>
            <person name="Zheng D."/>
            <person name="Pang J."/>
            <person name="Liu Y."/>
            <person name="Luo S."/>
            <person name="Meng S."/>
            <person name="Qian L."/>
            <person name="Wei D."/>
            <person name="Dai S."/>
            <person name="Zhou R."/>
        </authorList>
    </citation>
    <scope>NUCLEOTIDE SEQUENCE [LARGE SCALE GENOMIC DNA]</scope>
    <source>
        <strain evidence="1">BV-YZ2020</strain>
    </source>
</reference>
<organism evidence="1 2">
    <name type="scientific">Bauhinia variegata</name>
    <name type="common">Purple orchid tree</name>
    <name type="synonym">Phanera variegata</name>
    <dbReference type="NCBI Taxonomy" id="167791"/>
    <lineage>
        <taxon>Eukaryota</taxon>
        <taxon>Viridiplantae</taxon>
        <taxon>Streptophyta</taxon>
        <taxon>Embryophyta</taxon>
        <taxon>Tracheophyta</taxon>
        <taxon>Spermatophyta</taxon>
        <taxon>Magnoliopsida</taxon>
        <taxon>eudicotyledons</taxon>
        <taxon>Gunneridae</taxon>
        <taxon>Pentapetalae</taxon>
        <taxon>rosids</taxon>
        <taxon>fabids</taxon>
        <taxon>Fabales</taxon>
        <taxon>Fabaceae</taxon>
        <taxon>Cercidoideae</taxon>
        <taxon>Cercideae</taxon>
        <taxon>Bauhiniinae</taxon>
        <taxon>Bauhinia</taxon>
    </lineage>
</organism>
<sequence length="474" mass="52402">MDPPNNSLKIHELCRIAPISASELSLPLTFFDLLWFKLHPVQRLFFYSLPHSNPSFFFESLIPKLKRSLSLALKHFLPLAGNIVWPLNSQKPVIQYTSGDGVSLVIAESSDDFNHFSGNSPREAIKFRHLVPHLDTCDSVASVSALQVTLFPNKGFCIGISTHHAVLDGKSATTFMKSWAYFCQTCSESSPLLPELQPFFDRSVVKDTNGLDVKYLNEWNWITAADGGDSNDANNEKSLKILLNTSPQAMDQLVLATFDLNRTDLEKIKKRVMTLWDKVDGEEETHTSKPSNLSTFILTSAYVFSCVAKALKGNGNNNVSFGFSADCRARLKPPLPANYFGNCVFPSMTNAEAEDFDKEDGLAIVAKKIHNKIRMLEKGVLDEAETVFSKWKSMASKGTRGIGVGGSTRFGVYGIDFGWGRPVKVEIVTIDTNGLITMAESKDGNSGVEVGLLLSKHEMDRFASSFHAGLEKLD</sequence>
<gene>
    <name evidence="1" type="ORF">L6164_006705</name>
</gene>